<proteinExistence type="predicted"/>
<evidence type="ECO:0000313" key="5">
    <source>
        <dbReference type="Proteomes" id="UP000632138"/>
    </source>
</evidence>
<protein>
    <submittedName>
        <fullName evidence="4">Aminotransferase class V-fold PLP-dependent enzyme</fullName>
    </submittedName>
</protein>
<evidence type="ECO:0000259" key="3">
    <source>
        <dbReference type="Pfam" id="PF00266"/>
    </source>
</evidence>
<keyword evidence="5" id="KW-1185">Reference proteome</keyword>
<dbReference type="PANTHER" id="PTHR43586:SF8">
    <property type="entry name" value="CYSTEINE DESULFURASE 1, CHLOROPLASTIC"/>
    <property type="match status" value="1"/>
</dbReference>
<comment type="caution">
    <text evidence="4">The sequence shown here is derived from an EMBL/GenBank/DDBJ whole genome shotgun (WGS) entry which is preliminary data.</text>
</comment>
<keyword evidence="4" id="KW-0032">Aminotransferase</keyword>
<evidence type="ECO:0000313" key="4">
    <source>
        <dbReference type="EMBL" id="MBM2622005.1"/>
    </source>
</evidence>
<dbReference type="Proteomes" id="UP000632138">
    <property type="component" value="Unassembled WGS sequence"/>
</dbReference>
<keyword evidence="2" id="KW-0663">Pyridoxal phosphate</keyword>
<dbReference type="EMBL" id="JAENHP010000023">
    <property type="protein sequence ID" value="MBM2622005.1"/>
    <property type="molecule type" value="Genomic_DNA"/>
</dbReference>
<feature type="domain" description="Aminotransferase class V" evidence="3">
    <location>
        <begin position="18"/>
        <end position="372"/>
    </location>
</feature>
<name>A0ABS2AQ79_9ACTN</name>
<dbReference type="InterPro" id="IPR015421">
    <property type="entry name" value="PyrdxlP-dep_Trfase_major"/>
</dbReference>
<dbReference type="InterPro" id="IPR000192">
    <property type="entry name" value="Aminotrans_V_dom"/>
</dbReference>
<dbReference type="Gene3D" id="3.40.640.10">
    <property type="entry name" value="Type I PLP-dependent aspartate aminotransferase-like (Major domain)"/>
    <property type="match status" value="1"/>
</dbReference>
<gene>
    <name evidence="4" type="ORF">JIG36_41535</name>
</gene>
<dbReference type="RefSeq" id="WP_203382233.1">
    <property type="nucleotide sequence ID" value="NZ_JAENHP010000023.1"/>
</dbReference>
<dbReference type="Gene3D" id="3.90.1150.10">
    <property type="entry name" value="Aspartate Aminotransferase, domain 1"/>
    <property type="match status" value="1"/>
</dbReference>
<dbReference type="PANTHER" id="PTHR43586">
    <property type="entry name" value="CYSTEINE DESULFURASE"/>
    <property type="match status" value="1"/>
</dbReference>
<evidence type="ECO:0000256" key="1">
    <source>
        <dbReference type="ARBA" id="ARBA00001933"/>
    </source>
</evidence>
<dbReference type="InterPro" id="IPR015422">
    <property type="entry name" value="PyrdxlP-dep_Trfase_small"/>
</dbReference>
<dbReference type="InterPro" id="IPR015424">
    <property type="entry name" value="PyrdxlP-dep_Trfase"/>
</dbReference>
<dbReference type="Pfam" id="PF00266">
    <property type="entry name" value="Aminotran_5"/>
    <property type="match status" value="1"/>
</dbReference>
<sequence length="383" mass="39678">MPVSDHLDIVGAELDFTHLDYAASAPCVRVAADAVRDLLPFYGSVHRGAGLRSQRSTLAYERARDVVAEFVGAREGDSVIFTRNTTDALNLLARALPAGTTTVVFDGEHHANLLPWPSPVRLAASADPVGAVREALSRVRGPALLAVTGASNVTGEIWPVRELADVAHAYGARVVVDAAQLAPHAPIDRGELGADYVAFSGHKLYAPFGAGVLAGRSDWLDAAEPYLRGGGASLAVGDAPGDVTWATGPARHEGGTPNLVGAVALAAVCEALLHADRAALDEHEQSLLAALPAGVTLFGGRRERVGIVSYAVPDPAGVADRLGREHAIGVRAGMFCAHPLVRKLGGGGSCDGGGLLRVSFGLGSTHDDIDYLLRALDELGVCV</sequence>
<dbReference type="SUPFAM" id="SSF53383">
    <property type="entry name" value="PLP-dependent transferases"/>
    <property type="match status" value="1"/>
</dbReference>
<keyword evidence="4" id="KW-0808">Transferase</keyword>
<accession>A0ABS2AQ79</accession>
<reference evidence="4 5" key="1">
    <citation type="submission" date="2021-01" db="EMBL/GenBank/DDBJ databases">
        <title>Actinoplanes sp. nov. LDG1-06 isolated from lichen.</title>
        <authorList>
            <person name="Saeng-In P."/>
            <person name="Phongsopitanun W."/>
            <person name="Kanchanasin P."/>
            <person name="Yuki M."/>
            <person name="Kudo T."/>
            <person name="Ohkuma M."/>
            <person name="Tanasupawat S."/>
        </authorList>
    </citation>
    <scope>NUCLEOTIDE SEQUENCE [LARGE SCALE GENOMIC DNA]</scope>
    <source>
        <strain evidence="4 5">LDG1-06</strain>
    </source>
</reference>
<organism evidence="4 5">
    <name type="scientific">Paractinoplanes ovalisporus</name>
    <dbReference type="NCBI Taxonomy" id="2810368"/>
    <lineage>
        <taxon>Bacteria</taxon>
        <taxon>Bacillati</taxon>
        <taxon>Actinomycetota</taxon>
        <taxon>Actinomycetes</taxon>
        <taxon>Micromonosporales</taxon>
        <taxon>Micromonosporaceae</taxon>
        <taxon>Paractinoplanes</taxon>
    </lineage>
</organism>
<evidence type="ECO:0000256" key="2">
    <source>
        <dbReference type="ARBA" id="ARBA00022898"/>
    </source>
</evidence>
<dbReference type="GO" id="GO:0008483">
    <property type="term" value="F:transaminase activity"/>
    <property type="evidence" value="ECO:0007669"/>
    <property type="project" value="UniProtKB-KW"/>
</dbReference>
<comment type="cofactor">
    <cofactor evidence="1">
        <name>pyridoxal 5'-phosphate</name>
        <dbReference type="ChEBI" id="CHEBI:597326"/>
    </cofactor>
</comment>